<keyword evidence="3 6" id="KW-0812">Transmembrane</keyword>
<dbReference type="PATRIC" id="fig|123899.6.peg.2647"/>
<evidence type="ECO:0000256" key="2">
    <source>
        <dbReference type="ARBA" id="ARBA00022475"/>
    </source>
</evidence>
<dbReference type="Pfam" id="PF01810">
    <property type="entry name" value="LysE"/>
    <property type="match status" value="1"/>
</dbReference>
<accession>A0A157SLB6</accession>
<dbReference type="GO" id="GO:0005886">
    <property type="term" value="C:plasma membrane"/>
    <property type="evidence" value="ECO:0007669"/>
    <property type="project" value="UniProtKB-SubCell"/>
</dbReference>
<feature type="transmembrane region" description="Helical" evidence="6">
    <location>
        <begin position="68"/>
        <end position="86"/>
    </location>
</feature>
<feature type="transmembrane region" description="Helical" evidence="6">
    <location>
        <begin position="6"/>
        <end position="26"/>
    </location>
</feature>
<sequence length="206" mass="22012">MTELFAVITITLLAVISPGADFAMVTRNSLMRSRRAGVLTALGIAAGVWLHVCYTLLGVGLLIQQSAWLFHAIKLAGAAYLIWLGVKLLRAGPAADTPAAGGEAPMSDWAALRTGFLTNALNPKTTLFIVSLFMQVIQPGTPLAIQLGYGAFISLAHGLWFTLVALCFSSTVVRARLLAVRHVIDRIFGGLLAGLGVLLMLMRQQR</sequence>
<dbReference type="RefSeq" id="WP_063492063.1">
    <property type="nucleotide sequence ID" value="NZ_CP016340.1"/>
</dbReference>
<evidence type="ECO:0000313" key="7">
    <source>
        <dbReference type="EMBL" id="SAI71185.1"/>
    </source>
</evidence>
<dbReference type="GeneID" id="56590086"/>
<keyword evidence="8" id="KW-1185">Reference proteome</keyword>
<evidence type="ECO:0000256" key="4">
    <source>
        <dbReference type="ARBA" id="ARBA00022989"/>
    </source>
</evidence>
<dbReference type="PANTHER" id="PTHR30086:SF21">
    <property type="entry name" value="TRANSPORT PROTEIN"/>
    <property type="match status" value="1"/>
</dbReference>
<name>A0A157SLB6_9BORD</name>
<comment type="subcellular location">
    <subcellularLocation>
        <location evidence="1">Cell membrane</location>
        <topology evidence="1">Multi-pass membrane protein</topology>
    </subcellularLocation>
</comment>
<feature type="transmembrane region" description="Helical" evidence="6">
    <location>
        <begin position="147"/>
        <end position="171"/>
    </location>
</feature>
<feature type="transmembrane region" description="Helical" evidence="6">
    <location>
        <begin position="183"/>
        <end position="202"/>
    </location>
</feature>
<gene>
    <name evidence="7" type="primary">rhtB2</name>
    <name evidence="7" type="ORF">SAMEA3906487_02659</name>
</gene>
<dbReference type="Proteomes" id="UP000076825">
    <property type="component" value="Chromosome 1"/>
</dbReference>
<proteinExistence type="predicted"/>
<evidence type="ECO:0000313" key="8">
    <source>
        <dbReference type="Proteomes" id="UP000076825"/>
    </source>
</evidence>
<evidence type="ECO:0000256" key="1">
    <source>
        <dbReference type="ARBA" id="ARBA00004651"/>
    </source>
</evidence>
<keyword evidence="2" id="KW-1003">Cell membrane</keyword>
<keyword evidence="5 6" id="KW-0472">Membrane</keyword>
<evidence type="ECO:0000256" key="5">
    <source>
        <dbReference type="ARBA" id="ARBA00023136"/>
    </source>
</evidence>
<dbReference type="PANTHER" id="PTHR30086">
    <property type="entry name" value="ARGININE EXPORTER PROTEIN ARGO"/>
    <property type="match status" value="1"/>
</dbReference>
<dbReference type="eggNOG" id="COG1280">
    <property type="taxonomic scope" value="Bacteria"/>
</dbReference>
<protein>
    <submittedName>
        <fullName evidence="7">Amino acid efflux transmembrane protein</fullName>
    </submittedName>
</protein>
<evidence type="ECO:0000256" key="6">
    <source>
        <dbReference type="SAM" id="Phobius"/>
    </source>
</evidence>
<dbReference type="GO" id="GO:0015171">
    <property type="term" value="F:amino acid transmembrane transporter activity"/>
    <property type="evidence" value="ECO:0007669"/>
    <property type="project" value="TreeGrafter"/>
</dbReference>
<feature type="transmembrane region" description="Helical" evidence="6">
    <location>
        <begin position="38"/>
        <end position="62"/>
    </location>
</feature>
<dbReference type="EMBL" id="LT546645">
    <property type="protein sequence ID" value="SAI71185.1"/>
    <property type="molecule type" value="Genomic_DNA"/>
</dbReference>
<dbReference type="KEGG" id="btrm:SAMEA390648702659"/>
<dbReference type="OrthoDB" id="9784202at2"/>
<dbReference type="AlphaFoldDB" id="A0A157SLB6"/>
<reference evidence="7 8" key="1">
    <citation type="submission" date="2016-04" db="EMBL/GenBank/DDBJ databases">
        <authorList>
            <consortium name="Pathogen Informatics"/>
        </authorList>
    </citation>
    <scope>NUCLEOTIDE SEQUENCE [LARGE SCALE GENOMIC DNA]</scope>
    <source>
        <strain evidence="7 8">H044680328</strain>
    </source>
</reference>
<keyword evidence="4 6" id="KW-1133">Transmembrane helix</keyword>
<dbReference type="PIRSF" id="PIRSF006324">
    <property type="entry name" value="LeuE"/>
    <property type="match status" value="1"/>
</dbReference>
<dbReference type="InterPro" id="IPR001123">
    <property type="entry name" value="LeuE-type"/>
</dbReference>
<evidence type="ECO:0000256" key="3">
    <source>
        <dbReference type="ARBA" id="ARBA00022692"/>
    </source>
</evidence>
<organism evidence="7 8">
    <name type="scientific">Bordetella trematum</name>
    <dbReference type="NCBI Taxonomy" id="123899"/>
    <lineage>
        <taxon>Bacteria</taxon>
        <taxon>Pseudomonadati</taxon>
        <taxon>Pseudomonadota</taxon>
        <taxon>Betaproteobacteria</taxon>
        <taxon>Burkholderiales</taxon>
        <taxon>Alcaligenaceae</taxon>
        <taxon>Bordetella</taxon>
    </lineage>
</organism>